<reference evidence="14 15" key="1">
    <citation type="submission" date="2014-07" db="EMBL/GenBank/DDBJ databases">
        <title>Genomic and transcriptomic analysis on Apis cerana provide comprehensive insights into honey bee biology.</title>
        <authorList>
            <person name="Diao Q."/>
            <person name="Sun L."/>
            <person name="Zheng H."/>
            <person name="Zheng H."/>
            <person name="Xu S."/>
            <person name="Wang S."/>
            <person name="Zeng Z."/>
            <person name="Hu F."/>
            <person name="Su S."/>
            <person name="Wu J."/>
        </authorList>
    </citation>
    <scope>NUCLEOTIDE SEQUENCE [LARGE SCALE GENOMIC DNA]</scope>
    <source>
        <tissue evidence="14">Pupae without intestine</tissue>
    </source>
</reference>
<keyword evidence="6" id="KW-0964">Secreted</keyword>
<dbReference type="OrthoDB" id="3907302at2759"/>
<dbReference type="Pfam" id="PF04389">
    <property type="entry name" value="Peptidase_M28"/>
    <property type="match status" value="1"/>
</dbReference>
<name>A0A2A3EFV0_APICC</name>
<evidence type="ECO:0000256" key="2">
    <source>
        <dbReference type="ARBA" id="ARBA00004613"/>
    </source>
</evidence>
<feature type="domain" description="Peptidase M28" evidence="13">
    <location>
        <begin position="109"/>
        <end position="334"/>
    </location>
</feature>
<dbReference type="InterPro" id="IPR040234">
    <property type="entry name" value="QC/QCL"/>
</dbReference>
<dbReference type="GO" id="GO:0005576">
    <property type="term" value="C:extracellular region"/>
    <property type="evidence" value="ECO:0007669"/>
    <property type="project" value="UniProtKB-SubCell"/>
</dbReference>
<keyword evidence="15" id="KW-1185">Reference proteome</keyword>
<dbReference type="InterPro" id="IPR007484">
    <property type="entry name" value="Peptidase_M28"/>
</dbReference>
<dbReference type="Proteomes" id="UP000242457">
    <property type="component" value="Unassembled WGS sequence"/>
</dbReference>
<dbReference type="EMBL" id="KZ288255">
    <property type="protein sequence ID" value="PBC30663.1"/>
    <property type="molecule type" value="Genomic_DNA"/>
</dbReference>
<evidence type="ECO:0000259" key="13">
    <source>
        <dbReference type="Pfam" id="PF04389"/>
    </source>
</evidence>
<dbReference type="STRING" id="94128.A0A2A3EFV0"/>
<comment type="subcellular location">
    <subcellularLocation>
        <location evidence="2">Secreted</location>
    </subcellularLocation>
</comment>
<dbReference type="EC" id="2.3.2.5" evidence="4"/>
<dbReference type="PANTHER" id="PTHR12283:SF6">
    <property type="entry name" value="GLUTAMINYL-PEPTIDE CYCLOTRANSFERASE-RELATED"/>
    <property type="match status" value="1"/>
</dbReference>
<evidence type="ECO:0000256" key="1">
    <source>
        <dbReference type="ARBA" id="ARBA00000001"/>
    </source>
</evidence>
<organism evidence="14 15">
    <name type="scientific">Apis cerana cerana</name>
    <name type="common">Oriental honeybee</name>
    <dbReference type="NCBI Taxonomy" id="94128"/>
    <lineage>
        <taxon>Eukaryota</taxon>
        <taxon>Metazoa</taxon>
        <taxon>Ecdysozoa</taxon>
        <taxon>Arthropoda</taxon>
        <taxon>Hexapoda</taxon>
        <taxon>Insecta</taxon>
        <taxon>Pterygota</taxon>
        <taxon>Neoptera</taxon>
        <taxon>Endopterygota</taxon>
        <taxon>Hymenoptera</taxon>
        <taxon>Apocrita</taxon>
        <taxon>Aculeata</taxon>
        <taxon>Apoidea</taxon>
        <taxon>Anthophila</taxon>
        <taxon>Apidae</taxon>
        <taxon>Apis</taxon>
    </lineage>
</organism>
<keyword evidence="11" id="KW-0012">Acyltransferase</keyword>
<evidence type="ECO:0000313" key="14">
    <source>
        <dbReference type="EMBL" id="PBC30663.1"/>
    </source>
</evidence>
<evidence type="ECO:0000256" key="8">
    <source>
        <dbReference type="ARBA" id="ARBA00022723"/>
    </source>
</evidence>
<dbReference type="SUPFAM" id="SSF53187">
    <property type="entry name" value="Zn-dependent exopeptidases"/>
    <property type="match status" value="1"/>
</dbReference>
<dbReference type="CDD" id="cd03880">
    <property type="entry name" value="M28_QC_like"/>
    <property type="match status" value="1"/>
</dbReference>
<evidence type="ECO:0000256" key="9">
    <source>
        <dbReference type="ARBA" id="ARBA00022833"/>
    </source>
</evidence>
<accession>A0A2A3EFV0</accession>
<keyword evidence="7 14" id="KW-0808">Transferase</keyword>
<evidence type="ECO:0000256" key="7">
    <source>
        <dbReference type="ARBA" id="ARBA00022679"/>
    </source>
</evidence>
<comment type="similarity">
    <text evidence="3">Belongs to the glutaminyl-peptide cyclotransferase family.</text>
</comment>
<keyword evidence="10" id="KW-1015">Disulfide bond</keyword>
<dbReference type="AlphaFoldDB" id="A0A2A3EFV0"/>
<evidence type="ECO:0000313" key="15">
    <source>
        <dbReference type="Proteomes" id="UP000242457"/>
    </source>
</evidence>
<dbReference type="PANTHER" id="PTHR12283">
    <property type="entry name" value="GLUTAMINYL-PEPTIDE CYCLOTRANSFERASE"/>
    <property type="match status" value="1"/>
</dbReference>
<dbReference type="FunFam" id="3.40.630.10:FF:000029">
    <property type="entry name" value="Glutaminyl-peptide cyclotransferase"/>
    <property type="match status" value="1"/>
</dbReference>
<dbReference type="InterPro" id="IPR037457">
    <property type="entry name" value="M28_QC"/>
</dbReference>
<evidence type="ECO:0000256" key="3">
    <source>
        <dbReference type="ARBA" id="ARBA00006014"/>
    </source>
</evidence>
<evidence type="ECO:0000256" key="5">
    <source>
        <dbReference type="ARBA" id="ARBA00016861"/>
    </source>
</evidence>
<keyword evidence="9" id="KW-0862">Zinc</keyword>
<keyword evidence="8" id="KW-0479">Metal-binding</keyword>
<evidence type="ECO:0000256" key="10">
    <source>
        <dbReference type="ARBA" id="ARBA00023157"/>
    </source>
</evidence>
<comment type="catalytic activity">
    <reaction evidence="1">
        <text>N-terminal L-glutaminyl-[peptide] = N-terminal 5-oxo-L-prolyl-[peptide] + NH4(+)</text>
        <dbReference type="Rhea" id="RHEA:23652"/>
        <dbReference type="Rhea" id="RHEA-COMP:11736"/>
        <dbReference type="Rhea" id="RHEA-COMP:11846"/>
        <dbReference type="ChEBI" id="CHEBI:28938"/>
        <dbReference type="ChEBI" id="CHEBI:64722"/>
        <dbReference type="ChEBI" id="CHEBI:87215"/>
        <dbReference type="EC" id="2.3.2.5"/>
    </reaction>
</comment>
<protein>
    <recommendedName>
        <fullName evidence="5">Glutaminyl-peptide cyclotransferase</fullName>
        <ecNumber evidence="4">2.3.2.5</ecNumber>
    </recommendedName>
</protein>
<gene>
    <name evidence="14" type="ORF">APICC_07472</name>
</gene>
<sequence length="404" mass="46579">MATSRHSLSVHILVIDSNIVTQKSFQNEKYNHKTTELSRNQIIKLSNLSNVSHLNEILDNICIVRIVGTPEHTKVKNYIKKSLEDLNWTVEIDSFKDDTPIFGPLEFKNIIAKLNPNAKRYLALACHYDSKYTKERNFIGATDSAVPCAQMINLAKVMKNYLESIKNNDISLMFIFFDGEEAFKEWGPKDSIYGAKHLAKIWHNNYTIFKNGENISELDKLDLLVLLDLIGAPDPTFYNYFSNTEKWYSILINAETKLASLRKFESYSYGQPTQTYFQPYSVEAYIEDDHIPFLHRDTPILHLIPYPFPIVWHKSSDNRNNIDLKTTENINKILRIFKLEWNTTINYLIYAILHKKDPEAVAAKRALLYVAECLIADMNVKPVLRTGGDIDLQLSGIYSTNVQI</sequence>
<dbReference type="GO" id="GO:0016603">
    <property type="term" value="F:glutaminyl-peptide cyclotransferase activity"/>
    <property type="evidence" value="ECO:0007669"/>
    <property type="project" value="UniProtKB-EC"/>
</dbReference>
<dbReference type="GO" id="GO:0008270">
    <property type="term" value="F:zinc ion binding"/>
    <property type="evidence" value="ECO:0007669"/>
    <property type="project" value="TreeGrafter"/>
</dbReference>
<evidence type="ECO:0000256" key="4">
    <source>
        <dbReference type="ARBA" id="ARBA00012012"/>
    </source>
</evidence>
<evidence type="ECO:0000256" key="6">
    <source>
        <dbReference type="ARBA" id="ARBA00022525"/>
    </source>
</evidence>
<comment type="function">
    <text evidence="12">Acts as a glutaminyl-peptide cyclotransferase. Responsible for the biosynthesis of pyroglutamyl peptides. Might be more efficient in the conversion of tri and tetrapeptides in vitro. Might have a relative preference for substrates containing hydrophobic amino acids in vitro.</text>
</comment>
<evidence type="ECO:0000256" key="11">
    <source>
        <dbReference type="ARBA" id="ARBA00023315"/>
    </source>
</evidence>
<proteinExistence type="inferred from homology"/>
<evidence type="ECO:0000256" key="12">
    <source>
        <dbReference type="ARBA" id="ARBA00057903"/>
    </source>
</evidence>
<dbReference type="Gene3D" id="3.40.630.10">
    <property type="entry name" value="Zn peptidases"/>
    <property type="match status" value="1"/>
</dbReference>